<keyword evidence="3" id="KW-1185">Reference proteome</keyword>
<dbReference type="RefSeq" id="WP_011585374.1">
    <property type="nucleotide sequence ID" value="NC_008255.1"/>
</dbReference>
<dbReference type="InterPro" id="IPR036291">
    <property type="entry name" value="NAD(P)-bd_dom_sf"/>
</dbReference>
<dbReference type="Pfam" id="PF05368">
    <property type="entry name" value="NmrA"/>
    <property type="match status" value="1"/>
</dbReference>
<dbReference type="Proteomes" id="UP000001822">
    <property type="component" value="Chromosome"/>
</dbReference>
<dbReference type="PANTHER" id="PTHR43162:SF1">
    <property type="entry name" value="PRESTALK A DIFFERENTIATION PROTEIN A"/>
    <property type="match status" value="1"/>
</dbReference>
<dbReference type="PANTHER" id="PTHR43162">
    <property type="match status" value="1"/>
</dbReference>
<sequence length="294" mass="32173">MKIVVTGSLGHIGKPLTEELLQKGHIVTVISSNPEKRSGIEQMGATAAIGAMEDAAFLAETFTGADVVYCMVPPAAFKEPDRRLFYSSIAKNYVSAIKQAQVKRAIHLSTFGADLDSGTGILLGAYDAENIFNQLADVQVTHVRPTYFYYNLNNFISMIKHQGVIKANYGGDKTFPMVAPIDIAAAIADEIFNDTSKGTVRYVSSDERNGHEIANVLGEAIGKPDLKWEMISNEEVLQNLKGFGVPTILAEGFVEMYDSMHKGNLARDFYKNKPAFGKIKLEEFAKEFAAAYNA</sequence>
<dbReference type="InterPro" id="IPR008030">
    <property type="entry name" value="NmrA-like"/>
</dbReference>
<dbReference type="KEGG" id="chu:CHU_1991"/>
<organism evidence="2 3">
    <name type="scientific">Cytophaga hutchinsonii (strain ATCC 33406 / DSM 1761 / CIP 103989 / NBRC 15051 / NCIMB 9469 / D465)</name>
    <dbReference type="NCBI Taxonomy" id="269798"/>
    <lineage>
        <taxon>Bacteria</taxon>
        <taxon>Pseudomonadati</taxon>
        <taxon>Bacteroidota</taxon>
        <taxon>Cytophagia</taxon>
        <taxon>Cytophagales</taxon>
        <taxon>Cytophagaceae</taxon>
        <taxon>Cytophaga</taxon>
    </lineage>
</organism>
<dbReference type="EMBL" id="CP000383">
    <property type="protein sequence ID" value="ABG59257.1"/>
    <property type="molecule type" value="Genomic_DNA"/>
</dbReference>
<proteinExistence type="predicted"/>
<dbReference type="InterPro" id="IPR051604">
    <property type="entry name" value="Ergot_Alk_Oxidoreductase"/>
</dbReference>
<gene>
    <name evidence="2" type="ordered locus">CHU_1991</name>
</gene>
<feature type="domain" description="NmrA-like" evidence="1">
    <location>
        <begin position="2"/>
        <end position="260"/>
    </location>
</feature>
<dbReference type="OrthoDB" id="2149806at2"/>
<protein>
    <submittedName>
        <fullName evidence="2">Possible sugar nucleotide epimerase</fullName>
    </submittedName>
</protein>
<evidence type="ECO:0000259" key="1">
    <source>
        <dbReference type="Pfam" id="PF05368"/>
    </source>
</evidence>
<dbReference type="Gene3D" id="3.40.50.720">
    <property type="entry name" value="NAD(P)-binding Rossmann-like Domain"/>
    <property type="match status" value="1"/>
</dbReference>
<accession>A0A6N4SS79</accession>
<reference evidence="2 3" key="1">
    <citation type="journal article" date="2007" name="Appl. Environ. Microbiol.">
        <title>Genome sequence of the cellulolytic gliding bacterium Cytophaga hutchinsonii.</title>
        <authorList>
            <person name="Xie G."/>
            <person name="Bruce D.C."/>
            <person name="Challacombe J.F."/>
            <person name="Chertkov O."/>
            <person name="Detter J.C."/>
            <person name="Gilna P."/>
            <person name="Han C.S."/>
            <person name="Lucas S."/>
            <person name="Misra M."/>
            <person name="Myers G.L."/>
            <person name="Richardson P."/>
            <person name="Tapia R."/>
            <person name="Thayer N."/>
            <person name="Thompson L.S."/>
            <person name="Brettin T.S."/>
            <person name="Henrissat B."/>
            <person name="Wilson D.B."/>
            <person name="McBride M.J."/>
        </authorList>
    </citation>
    <scope>NUCLEOTIDE SEQUENCE [LARGE SCALE GENOMIC DNA]</scope>
    <source>
        <strain evidence="3">ATCC 33406 / DSM 1761 / CIP 103989 / NBRC 15051 / NCIMB 9469 / D465</strain>
    </source>
</reference>
<dbReference type="Gene3D" id="3.90.25.10">
    <property type="entry name" value="UDP-galactose 4-epimerase, domain 1"/>
    <property type="match status" value="1"/>
</dbReference>
<evidence type="ECO:0000313" key="3">
    <source>
        <dbReference type="Proteomes" id="UP000001822"/>
    </source>
</evidence>
<dbReference type="SUPFAM" id="SSF51735">
    <property type="entry name" value="NAD(P)-binding Rossmann-fold domains"/>
    <property type="match status" value="1"/>
</dbReference>
<dbReference type="AlphaFoldDB" id="A0A6N4SS79"/>
<evidence type="ECO:0000313" key="2">
    <source>
        <dbReference type="EMBL" id="ABG59257.1"/>
    </source>
</evidence>
<name>A0A6N4SS79_CYTH3</name>